<dbReference type="STRING" id="333138.LQ50_07420"/>
<protein>
    <recommendedName>
        <fullName evidence="13">Transcriptional regulator</fullName>
    </recommendedName>
</protein>
<dbReference type="GO" id="GO:0000976">
    <property type="term" value="F:transcription cis-regulatory region binding"/>
    <property type="evidence" value="ECO:0007669"/>
    <property type="project" value="TreeGrafter"/>
</dbReference>
<dbReference type="GO" id="GO:0006355">
    <property type="term" value="P:regulation of DNA-templated transcription"/>
    <property type="evidence" value="ECO:0007669"/>
    <property type="project" value="InterPro"/>
</dbReference>
<keyword evidence="4" id="KW-0805">Transcription regulation</keyword>
<dbReference type="Gene3D" id="1.10.10.10">
    <property type="entry name" value="Winged helix-like DNA-binding domain superfamily/Winged helix DNA-binding domain"/>
    <property type="match status" value="1"/>
</dbReference>
<dbReference type="eggNOG" id="COG0745">
    <property type="taxonomic scope" value="Bacteria"/>
</dbReference>
<feature type="DNA-binding region" description="OmpR/PhoB-type" evidence="8">
    <location>
        <begin position="127"/>
        <end position="225"/>
    </location>
</feature>
<dbReference type="GO" id="GO:0005829">
    <property type="term" value="C:cytosol"/>
    <property type="evidence" value="ECO:0007669"/>
    <property type="project" value="TreeGrafter"/>
</dbReference>
<evidence type="ECO:0000256" key="1">
    <source>
        <dbReference type="ARBA" id="ARBA00004496"/>
    </source>
</evidence>
<dbReference type="AlphaFoldDB" id="A0A0B0IIB7"/>
<dbReference type="SUPFAM" id="SSF52172">
    <property type="entry name" value="CheY-like"/>
    <property type="match status" value="1"/>
</dbReference>
<dbReference type="InterPro" id="IPR001789">
    <property type="entry name" value="Sig_transdc_resp-reg_receiver"/>
</dbReference>
<feature type="domain" description="Response regulatory" evidence="9">
    <location>
        <begin position="3"/>
        <end position="116"/>
    </location>
</feature>
<keyword evidence="6" id="KW-0804">Transcription</keyword>
<name>A0A0B0IIB7_9BACI</name>
<comment type="caution">
    <text evidence="11">The sequence shown here is derived from an EMBL/GenBank/DDBJ whole genome shotgun (WGS) entry which is preliminary data.</text>
</comment>
<evidence type="ECO:0000256" key="7">
    <source>
        <dbReference type="PROSITE-ProRule" id="PRU00169"/>
    </source>
</evidence>
<feature type="modified residue" description="4-aspartylphosphate" evidence="7">
    <location>
        <position position="52"/>
    </location>
</feature>
<dbReference type="Gene3D" id="3.40.50.2300">
    <property type="match status" value="1"/>
</dbReference>
<dbReference type="SMART" id="SM00448">
    <property type="entry name" value="REC"/>
    <property type="match status" value="1"/>
</dbReference>
<dbReference type="InterPro" id="IPR039420">
    <property type="entry name" value="WalR-like"/>
</dbReference>
<dbReference type="InterPro" id="IPR036388">
    <property type="entry name" value="WH-like_DNA-bd_sf"/>
</dbReference>
<evidence type="ECO:0000256" key="6">
    <source>
        <dbReference type="ARBA" id="ARBA00023163"/>
    </source>
</evidence>
<dbReference type="InterPro" id="IPR016032">
    <property type="entry name" value="Sig_transdc_resp-reg_C-effctor"/>
</dbReference>
<dbReference type="PROSITE" id="PS50110">
    <property type="entry name" value="RESPONSE_REGULATORY"/>
    <property type="match status" value="1"/>
</dbReference>
<dbReference type="Pfam" id="PF00072">
    <property type="entry name" value="Response_reg"/>
    <property type="match status" value="1"/>
</dbReference>
<dbReference type="SMART" id="SM00862">
    <property type="entry name" value="Trans_reg_C"/>
    <property type="match status" value="1"/>
</dbReference>
<comment type="subcellular location">
    <subcellularLocation>
        <location evidence="1">Cytoplasm</location>
    </subcellularLocation>
</comment>
<evidence type="ECO:0000313" key="11">
    <source>
        <dbReference type="EMBL" id="KHF40632.1"/>
    </source>
</evidence>
<accession>A0A0B0IIB7</accession>
<reference evidence="11 12" key="1">
    <citation type="submission" date="2014-09" db="EMBL/GenBank/DDBJ databases">
        <title>Genome sequencing and annotation of Bacillus Okhensis strain Kh10-101T.</title>
        <authorList>
            <person name="Prakash J.S."/>
        </authorList>
    </citation>
    <scope>NUCLEOTIDE SEQUENCE [LARGE SCALE GENOMIC DNA]</scope>
    <source>
        <strain evidence="12">Kh10-101T</strain>
    </source>
</reference>
<evidence type="ECO:0000259" key="10">
    <source>
        <dbReference type="PROSITE" id="PS51755"/>
    </source>
</evidence>
<keyword evidence="2 7" id="KW-0597">Phosphoprotein</keyword>
<dbReference type="InterPro" id="IPR001867">
    <property type="entry name" value="OmpR/PhoB-type_DNA-bd"/>
</dbReference>
<evidence type="ECO:0000259" key="9">
    <source>
        <dbReference type="PROSITE" id="PS50110"/>
    </source>
</evidence>
<evidence type="ECO:0008006" key="13">
    <source>
        <dbReference type="Google" id="ProtNLM"/>
    </source>
</evidence>
<dbReference type="EMBL" id="JRJU01000007">
    <property type="protein sequence ID" value="KHF40632.1"/>
    <property type="molecule type" value="Genomic_DNA"/>
</dbReference>
<dbReference type="CDD" id="cd00383">
    <property type="entry name" value="trans_reg_C"/>
    <property type="match status" value="1"/>
</dbReference>
<evidence type="ECO:0000256" key="5">
    <source>
        <dbReference type="ARBA" id="ARBA00023125"/>
    </source>
</evidence>
<dbReference type="SUPFAM" id="SSF46894">
    <property type="entry name" value="C-terminal effector domain of the bipartite response regulators"/>
    <property type="match status" value="1"/>
</dbReference>
<keyword evidence="12" id="KW-1185">Reference proteome</keyword>
<proteinExistence type="predicted"/>
<keyword evidence="5 8" id="KW-0238">DNA-binding</keyword>
<organism evidence="11 12">
    <name type="scientific">Halalkalibacter okhensis</name>
    <dbReference type="NCBI Taxonomy" id="333138"/>
    <lineage>
        <taxon>Bacteria</taxon>
        <taxon>Bacillati</taxon>
        <taxon>Bacillota</taxon>
        <taxon>Bacilli</taxon>
        <taxon>Bacillales</taxon>
        <taxon>Bacillaceae</taxon>
        <taxon>Halalkalibacter</taxon>
    </lineage>
</organism>
<dbReference type="InterPro" id="IPR011006">
    <property type="entry name" value="CheY-like_superfamily"/>
</dbReference>
<evidence type="ECO:0000256" key="4">
    <source>
        <dbReference type="ARBA" id="ARBA00023015"/>
    </source>
</evidence>
<dbReference type="PANTHER" id="PTHR48111">
    <property type="entry name" value="REGULATOR OF RPOS"/>
    <property type="match status" value="1"/>
</dbReference>
<gene>
    <name evidence="11" type="ORF">LQ50_07420</name>
</gene>
<evidence type="ECO:0000256" key="8">
    <source>
        <dbReference type="PROSITE-ProRule" id="PRU01091"/>
    </source>
</evidence>
<dbReference type="Gene3D" id="6.10.250.690">
    <property type="match status" value="1"/>
</dbReference>
<dbReference type="GO" id="GO:0032993">
    <property type="term" value="C:protein-DNA complex"/>
    <property type="evidence" value="ECO:0007669"/>
    <property type="project" value="TreeGrafter"/>
</dbReference>
<evidence type="ECO:0000256" key="3">
    <source>
        <dbReference type="ARBA" id="ARBA00023012"/>
    </source>
</evidence>
<dbReference type="Proteomes" id="UP000030832">
    <property type="component" value="Unassembled WGS sequence"/>
</dbReference>
<evidence type="ECO:0000256" key="2">
    <source>
        <dbReference type="ARBA" id="ARBA00022553"/>
    </source>
</evidence>
<dbReference type="Pfam" id="PF00486">
    <property type="entry name" value="Trans_reg_C"/>
    <property type="match status" value="1"/>
</dbReference>
<feature type="domain" description="OmpR/PhoB-type" evidence="10">
    <location>
        <begin position="127"/>
        <end position="225"/>
    </location>
</feature>
<dbReference type="GO" id="GO:0000156">
    <property type="term" value="F:phosphorelay response regulator activity"/>
    <property type="evidence" value="ECO:0007669"/>
    <property type="project" value="TreeGrafter"/>
</dbReference>
<dbReference type="OrthoDB" id="9790442at2"/>
<dbReference type="PROSITE" id="PS51755">
    <property type="entry name" value="OMPR_PHOB"/>
    <property type="match status" value="1"/>
</dbReference>
<sequence>MYKIALVEDDSELSSMISTMLMNYECEVVVIRDFEQVVEQLLELKADIVLLDINLPYVDGFHICKNLRKESTVPIIMISARNNDLDQILGMELGADDYIIKPFSIEVLHSKIKASIRRAYGAFTPEKSKITIGNFTLDYHSFAVSNGGIEIELTKNEYKILKYLAEKPNELVAREKLLRELWDDVSFIDNNTLNVNISRIKNKLNDIGMKEVIHTKRGYGYKFVTADLEKMNE</sequence>
<dbReference type="RefSeq" id="WP_034627538.1">
    <property type="nucleotide sequence ID" value="NZ_JRJU01000007.1"/>
</dbReference>
<dbReference type="PANTHER" id="PTHR48111:SF40">
    <property type="entry name" value="PHOSPHATE REGULON TRANSCRIPTIONAL REGULATORY PROTEIN PHOB"/>
    <property type="match status" value="1"/>
</dbReference>
<keyword evidence="3" id="KW-0902">Two-component regulatory system</keyword>
<evidence type="ECO:0000313" key="12">
    <source>
        <dbReference type="Proteomes" id="UP000030832"/>
    </source>
</evidence>